<feature type="non-terminal residue" evidence="3">
    <location>
        <position position="1"/>
    </location>
</feature>
<dbReference type="PROSITE" id="PS50157">
    <property type="entry name" value="ZINC_FINGER_C2H2_2"/>
    <property type="match status" value="1"/>
</dbReference>
<dbReference type="EMBL" id="QJKJ01000923">
    <property type="protein sequence ID" value="RDY10053.1"/>
    <property type="molecule type" value="Genomic_DNA"/>
</dbReference>
<keyword evidence="1" id="KW-0863">Zinc-finger</keyword>
<proteinExistence type="predicted"/>
<evidence type="ECO:0000256" key="1">
    <source>
        <dbReference type="PROSITE-ProRule" id="PRU00042"/>
    </source>
</evidence>
<organism evidence="3 4">
    <name type="scientific">Mucuna pruriens</name>
    <name type="common">Velvet bean</name>
    <name type="synonym">Dolichos pruriens</name>
    <dbReference type="NCBI Taxonomy" id="157652"/>
    <lineage>
        <taxon>Eukaryota</taxon>
        <taxon>Viridiplantae</taxon>
        <taxon>Streptophyta</taxon>
        <taxon>Embryophyta</taxon>
        <taxon>Tracheophyta</taxon>
        <taxon>Spermatophyta</taxon>
        <taxon>Magnoliopsida</taxon>
        <taxon>eudicotyledons</taxon>
        <taxon>Gunneridae</taxon>
        <taxon>Pentapetalae</taxon>
        <taxon>rosids</taxon>
        <taxon>fabids</taxon>
        <taxon>Fabales</taxon>
        <taxon>Fabaceae</taxon>
        <taxon>Papilionoideae</taxon>
        <taxon>50 kb inversion clade</taxon>
        <taxon>NPAAA clade</taxon>
        <taxon>indigoferoid/millettioid clade</taxon>
        <taxon>Phaseoleae</taxon>
        <taxon>Mucuna</taxon>
    </lineage>
</organism>
<keyword evidence="4" id="KW-1185">Reference proteome</keyword>
<dbReference type="GO" id="GO:0008270">
    <property type="term" value="F:zinc ion binding"/>
    <property type="evidence" value="ECO:0007669"/>
    <property type="project" value="UniProtKB-KW"/>
</dbReference>
<dbReference type="STRING" id="157652.A0A371I4W7"/>
<feature type="domain" description="C2H2-type" evidence="2">
    <location>
        <begin position="38"/>
        <end position="62"/>
    </location>
</feature>
<accession>A0A371I4W7</accession>
<evidence type="ECO:0000313" key="3">
    <source>
        <dbReference type="EMBL" id="RDY10053.1"/>
    </source>
</evidence>
<dbReference type="SUPFAM" id="SSF57667">
    <property type="entry name" value="beta-beta-alpha zinc fingers"/>
    <property type="match status" value="1"/>
</dbReference>
<dbReference type="PROSITE" id="PS00028">
    <property type="entry name" value="ZINC_FINGER_C2H2_1"/>
    <property type="match status" value="1"/>
</dbReference>
<keyword evidence="1" id="KW-0862">Zinc</keyword>
<dbReference type="AlphaFoldDB" id="A0A371I4W7"/>
<dbReference type="OrthoDB" id="1713573at2759"/>
<gene>
    <name evidence="3" type="primary">TFIIIA</name>
    <name evidence="3" type="ORF">CR513_05480</name>
</gene>
<evidence type="ECO:0000259" key="2">
    <source>
        <dbReference type="PROSITE" id="PS50157"/>
    </source>
</evidence>
<feature type="non-terminal residue" evidence="3">
    <location>
        <position position="62"/>
    </location>
</feature>
<comment type="caution">
    <text evidence="3">The sequence shown here is derived from an EMBL/GenBank/DDBJ whole genome shotgun (WGS) entry which is preliminary data.</text>
</comment>
<dbReference type="InterPro" id="IPR013087">
    <property type="entry name" value="Znf_C2H2_type"/>
</dbReference>
<protein>
    <submittedName>
        <fullName evidence="3">Transcription factor IIIA</fullName>
    </submittedName>
</protein>
<reference evidence="3" key="1">
    <citation type="submission" date="2018-05" db="EMBL/GenBank/DDBJ databases">
        <title>Draft genome of Mucuna pruriens seed.</title>
        <authorList>
            <person name="Nnadi N.E."/>
            <person name="Vos R."/>
            <person name="Hasami M.H."/>
            <person name="Devisetty U.K."/>
            <person name="Aguiy J.C."/>
        </authorList>
    </citation>
    <scope>NUCLEOTIDE SEQUENCE [LARGE SCALE GENOMIC DNA]</scope>
    <source>
        <strain evidence="3">JCA_2017</strain>
    </source>
</reference>
<sequence>ICKSKKTLIAFHINSHQKEEAEKARLVRDPEVETVKSNTCQECGATFKKHAYFLQHMLSHSP</sequence>
<dbReference type="Proteomes" id="UP000257109">
    <property type="component" value="Unassembled WGS sequence"/>
</dbReference>
<dbReference type="InterPro" id="IPR036236">
    <property type="entry name" value="Znf_C2H2_sf"/>
</dbReference>
<name>A0A371I4W7_MUCPR</name>
<keyword evidence="1" id="KW-0479">Metal-binding</keyword>
<evidence type="ECO:0000313" key="4">
    <source>
        <dbReference type="Proteomes" id="UP000257109"/>
    </source>
</evidence>